<protein>
    <submittedName>
        <fullName evidence="1">Uncharacterized protein</fullName>
    </submittedName>
</protein>
<dbReference type="InterPro" id="IPR049326">
    <property type="entry name" value="Rhodopsin_dom_fungi"/>
</dbReference>
<dbReference type="GeneID" id="64954307"/>
<name>A0A7R7VYA0_ASPKA</name>
<dbReference type="Proteomes" id="UP000661280">
    <property type="component" value="Chromosome 1"/>
</dbReference>
<accession>A0A7R7VYA0</accession>
<dbReference type="RefSeq" id="XP_041536748.1">
    <property type="nucleotide sequence ID" value="XM_041685434.1"/>
</dbReference>
<dbReference type="PANTHER" id="PTHR38794">
    <property type="entry name" value="INTEGRAL MEMBRANE PROTEIN"/>
    <property type="match status" value="1"/>
</dbReference>
<dbReference type="OrthoDB" id="3918601at2759"/>
<dbReference type="EMBL" id="AP024425">
    <property type="protein sequence ID" value="BCR92982.1"/>
    <property type="molecule type" value="Genomic_DNA"/>
</dbReference>
<dbReference type="PANTHER" id="PTHR38794:SF3">
    <property type="entry name" value="INTEGRAL MEMBRANE PROTEIN"/>
    <property type="match status" value="1"/>
</dbReference>
<organism evidence="1 2">
    <name type="scientific">Aspergillus kawachii</name>
    <name type="common">White koji mold</name>
    <name type="synonym">Aspergillus awamori var. kawachi</name>
    <dbReference type="NCBI Taxonomy" id="1069201"/>
    <lineage>
        <taxon>Eukaryota</taxon>
        <taxon>Fungi</taxon>
        <taxon>Dikarya</taxon>
        <taxon>Ascomycota</taxon>
        <taxon>Pezizomycotina</taxon>
        <taxon>Eurotiomycetes</taxon>
        <taxon>Eurotiomycetidae</taxon>
        <taxon>Eurotiales</taxon>
        <taxon>Aspergillaceae</taxon>
        <taxon>Aspergillus</taxon>
        <taxon>Aspergillus subgen. Circumdati</taxon>
    </lineage>
</organism>
<dbReference type="KEGG" id="aluc:AKAW2_10028A"/>
<dbReference type="AlphaFoldDB" id="A0A7R7VYA0"/>
<proteinExistence type="predicted"/>
<reference evidence="1" key="2">
    <citation type="submission" date="2021-02" db="EMBL/GenBank/DDBJ databases">
        <title>Aspergillus luchuensis mut. kawachii IFO 4304 genome sequence.</title>
        <authorList>
            <person name="Mori K."/>
            <person name="Kadooka C."/>
            <person name="Goto M."/>
            <person name="Futagami T."/>
        </authorList>
    </citation>
    <scope>NUCLEOTIDE SEQUENCE</scope>
    <source>
        <strain evidence="1">IFO 4308</strain>
    </source>
</reference>
<keyword evidence="2" id="KW-1185">Reference proteome</keyword>
<evidence type="ECO:0000313" key="2">
    <source>
        <dbReference type="Proteomes" id="UP000661280"/>
    </source>
</evidence>
<sequence length="362" mass="39487">MAETEAPFETLSDDNHGPLITLVSVALLIVAIIFVAAKLCSVLYFKQRRSAVHTPVWLALALLVVEVIVIQKGVDSGIGRHIDSLSDTAIQTASKYLYAAQLLHVIVLSLSEISTTLLVWKLTPHRGIRQTCRITVGLVAAWTIFAVFGIAFQCKMPDPWLYSSSHCVGKGSILYPISIIHIITELVIVVIPFFMMRNVQLTLTTRVKILAAFSARIIVVALAIAYLALLPSYLLSTDITWTVVNPMICQQAMTCSTVTIVCLPTLYHIFAGLHSGLITTRLPDEVELKHTHPYGHNSTPGSHGSKGKGPTELATIDSVVSVKRKSTIKRSSFSDSTKRLTDGEKGGGVLMTVDITVEVEDR</sequence>
<evidence type="ECO:0000313" key="1">
    <source>
        <dbReference type="EMBL" id="BCR92982.1"/>
    </source>
</evidence>
<dbReference type="Pfam" id="PF20684">
    <property type="entry name" value="Fung_rhodopsin"/>
    <property type="match status" value="1"/>
</dbReference>
<gene>
    <name evidence="1" type="ORF">AKAW2_10028A</name>
</gene>
<reference evidence="1" key="1">
    <citation type="submission" date="2021-01" db="EMBL/GenBank/DDBJ databases">
        <authorList>
            <consortium name="Aspergillus luchuensis mut. kawachii IFO 4304 genome sequencing consortium"/>
            <person name="Kazuki M."/>
            <person name="Futagami T."/>
        </authorList>
    </citation>
    <scope>NUCLEOTIDE SEQUENCE</scope>
    <source>
        <strain evidence="1">IFO 4308</strain>
    </source>
</reference>